<feature type="signal peptide" evidence="1">
    <location>
        <begin position="1"/>
        <end position="23"/>
    </location>
</feature>
<dbReference type="Proteomes" id="UP000219452">
    <property type="component" value="Unassembled WGS sequence"/>
</dbReference>
<evidence type="ECO:0000256" key="1">
    <source>
        <dbReference type="SAM" id="SignalP"/>
    </source>
</evidence>
<dbReference type="EMBL" id="OCNH01000007">
    <property type="protein sequence ID" value="SOD97824.1"/>
    <property type="molecule type" value="Genomic_DNA"/>
</dbReference>
<dbReference type="RefSeq" id="WP_097130981.1">
    <property type="nucleotide sequence ID" value="NZ_OCNH01000007.1"/>
</dbReference>
<feature type="chain" id="PRO_5011973281" evidence="1">
    <location>
        <begin position="24"/>
        <end position="826"/>
    </location>
</feature>
<organism evidence="2 3">
    <name type="scientific">Spirosoma fluviale</name>
    <dbReference type="NCBI Taxonomy" id="1597977"/>
    <lineage>
        <taxon>Bacteria</taxon>
        <taxon>Pseudomonadati</taxon>
        <taxon>Bacteroidota</taxon>
        <taxon>Cytophagia</taxon>
        <taxon>Cytophagales</taxon>
        <taxon>Cytophagaceae</taxon>
        <taxon>Spirosoma</taxon>
    </lineage>
</organism>
<keyword evidence="3" id="KW-1185">Reference proteome</keyword>
<gene>
    <name evidence="2" type="ORF">SAMN06269250_5933</name>
</gene>
<accession>A0A286GSA2</accession>
<proteinExistence type="predicted"/>
<evidence type="ECO:0000313" key="2">
    <source>
        <dbReference type="EMBL" id="SOD97824.1"/>
    </source>
</evidence>
<dbReference type="AlphaFoldDB" id="A0A286GSA2"/>
<reference evidence="3" key="1">
    <citation type="submission" date="2017-09" db="EMBL/GenBank/DDBJ databases">
        <authorList>
            <person name="Varghese N."/>
            <person name="Submissions S."/>
        </authorList>
    </citation>
    <scope>NUCLEOTIDE SEQUENCE [LARGE SCALE GENOMIC DNA]</scope>
    <source>
        <strain evidence="3">DSM 29961</strain>
    </source>
</reference>
<name>A0A286GSA2_9BACT</name>
<evidence type="ECO:0000313" key="3">
    <source>
        <dbReference type="Proteomes" id="UP000219452"/>
    </source>
</evidence>
<sequence>MKTYFFSACLVAWLLTHSNVAVAQSKKMPSYSGIYPQLAMYNNEGECGTGAVVPWAGKLWVVTYGPHLPFGSSDKLYEITPDLKQIVRSESIGGTPANRMIHPESNQLFIGPYAIDSKAHVRVIPYSRMPGRHTGNARHLTDPKGKIYYATMEEGFYDVDVNSLTPTMLYEDGNVKRKKETDESNNLENILLPGAHGKGAYSGQGVMVYSNNGEPGAKALAQFDVDAGSLSEWNGKDWKVVRRNQFVEVTGPGGIYGNKNAATDAIWATGWDHKSVLLGVRDKATGWHFFRLPKASHSYDGAHGWNTEWPRIRDVGTTAQPDYLMTMHGMFWRFPGGFTAANTAGIRPRSAYLKVIGDYARWNDRLVFGCDDSAQKEFLNKRKVKGNLEGPGQSNSNLWFTSLNLPDELGPNTAEGSVWLNEAVKANEPSEPFLFAGWANRSAWVQNNGDQSVQVSFEVDKAGKSTWTPLQTVTVGGRQSANIAFATTTPGEWIRVKSNKAANLSAHFSYSANDTRSTTAGNLFTGLSPVATANTSGGLMYGLGNNRRALGMAALDYKGGQASDVGYYELNANMQLIRKDDAGVVQVIKNKFAIPEKVVTIEESSVLIVDDKGRRWRLPLGSDSYTSLTNQAALRVCREVATERDLLNCHGTFYELPAENADGYAKMRPVASHTLRINDYASYRGLLVMTGIDLKTAAKNEHIIVSDDKKAAVWAGAIDDLWKLGKPTGHGGPWKNTSVKANEASDPYLIGFYDRRTLQLSHSATQPVTITIEADPVGTGVWMTYKSFTVAPGKTVDYIFPKDFQARWVRFKTDKACQATTLLTYK</sequence>
<protein>
    <submittedName>
        <fullName evidence="2">Uncharacterized protein</fullName>
    </submittedName>
</protein>
<keyword evidence="1" id="KW-0732">Signal</keyword>
<dbReference type="OrthoDB" id="603825at2"/>